<sequence>MFTYTCLSDQELVALLKQGNRTAFAQIYDRYKQLLYVHALKKLRSEAEAEDIIHDLFATLWNNRETFELKSNLMGYLYTAVRNRIFKLLAHKDIESAYIASFHEVAEQAGNMADHRVRENQMMEMIEAEIAALPAKMREIFELSRKQHLSHKEIAGQLHISEQTVSKQVSNALKILRNKLGLIAYLMLLMRY</sequence>
<dbReference type="GO" id="GO:0006352">
    <property type="term" value="P:DNA-templated transcription initiation"/>
    <property type="evidence" value="ECO:0007669"/>
    <property type="project" value="InterPro"/>
</dbReference>
<dbReference type="Pfam" id="PF04542">
    <property type="entry name" value="Sigma70_r2"/>
    <property type="match status" value="1"/>
</dbReference>
<reference evidence="7" key="1">
    <citation type="submission" date="2010-07" db="EMBL/GenBank/DDBJ databases">
        <authorList>
            <person name="Muzny D."/>
            <person name="Qin X."/>
            <person name="Buhay C."/>
            <person name="Dugan-Rocha S."/>
            <person name="Ding Y."/>
            <person name="Chen G."/>
            <person name="Hawes A."/>
            <person name="Holder M."/>
            <person name="Jhangiani S."/>
            <person name="Johnson A."/>
            <person name="Khan Z."/>
            <person name="Li Z."/>
            <person name="Liu W."/>
            <person name="Liu X."/>
            <person name="Perez L."/>
            <person name="Shen H."/>
            <person name="Wang Q."/>
            <person name="Watt J."/>
            <person name="Xi L."/>
            <person name="Xin Y."/>
            <person name="Zhou J."/>
            <person name="Deng J."/>
            <person name="Jiang H."/>
            <person name="Liu Y."/>
            <person name="Qu J."/>
            <person name="Song X.-Z."/>
            <person name="Zhang L."/>
            <person name="Villasana D."/>
            <person name="Johnson A."/>
            <person name="Liu J."/>
            <person name="Liyanage D."/>
            <person name="Lorensuhewa L."/>
            <person name="Robinson T."/>
            <person name="Song A."/>
            <person name="Song B.-B."/>
            <person name="Dinh H."/>
            <person name="Thornton R."/>
            <person name="Coyle M."/>
            <person name="Francisco L."/>
            <person name="Jackson L."/>
            <person name="Javaid M."/>
            <person name="Korchina V."/>
            <person name="Kovar C."/>
            <person name="Mata R."/>
            <person name="Mathew T."/>
            <person name="Ngo R."/>
            <person name="Nguyen L."/>
            <person name="Nguyen N."/>
            <person name="Okwuonu G."/>
            <person name="Ongeri F."/>
            <person name="Pham C."/>
            <person name="Simmons D."/>
            <person name="Wilczek-Boney K."/>
            <person name="Hale W."/>
            <person name="Jakkamsetti A."/>
            <person name="Pham P."/>
            <person name="Ruth R."/>
            <person name="San Lucas F."/>
            <person name="Warren J."/>
            <person name="Zhang J."/>
            <person name="Zhao Z."/>
            <person name="Zhou C."/>
            <person name="Zhu D."/>
            <person name="Lee S."/>
            <person name="Bess C."/>
            <person name="Blankenburg K."/>
            <person name="Forbes L."/>
            <person name="Fu Q."/>
            <person name="Gubbala S."/>
            <person name="Hirani K."/>
            <person name="Jayaseelan J.C."/>
            <person name="Lara F."/>
            <person name="Munidasa M."/>
            <person name="Palculict T."/>
            <person name="Patil S."/>
            <person name="Pu L.-L."/>
            <person name="Saada N."/>
            <person name="Tang L."/>
            <person name="Weissenberger G."/>
            <person name="Zhu Y."/>
            <person name="Hemphill L."/>
            <person name="Shang Y."/>
            <person name="Youmans B."/>
            <person name="Ayvaz T."/>
            <person name="Ross M."/>
            <person name="Santibanez J."/>
            <person name="Aqrawi P."/>
            <person name="Gross S."/>
            <person name="Joshi V."/>
            <person name="Fowler G."/>
            <person name="Nazareth L."/>
            <person name="Reid J."/>
            <person name="Worley K."/>
            <person name="Petrosino J."/>
            <person name="Highlander S."/>
            <person name="Gibbs R."/>
        </authorList>
    </citation>
    <scope>NUCLEOTIDE SEQUENCE [LARGE SCALE GENOMIC DNA]</scope>
    <source>
        <strain evidence="7">ATCC 33861</strain>
    </source>
</reference>
<evidence type="ECO:0000259" key="5">
    <source>
        <dbReference type="Pfam" id="PF04542"/>
    </source>
</evidence>
<dbReference type="EMBL" id="ACHA02000012">
    <property type="protein sequence ID" value="EFK55927.1"/>
    <property type="molecule type" value="Genomic_DNA"/>
</dbReference>
<dbReference type="GeneID" id="95427315"/>
<comment type="caution">
    <text evidence="7">The sequence shown here is derived from an EMBL/GenBank/DDBJ whole genome shotgun (WGS) entry which is preliminary data.</text>
</comment>
<feature type="domain" description="RNA polymerase sigma-70 region 2" evidence="5">
    <location>
        <begin position="27"/>
        <end position="90"/>
    </location>
</feature>
<dbReference type="Gene3D" id="1.10.1740.10">
    <property type="match status" value="1"/>
</dbReference>
<dbReference type="InterPro" id="IPR014327">
    <property type="entry name" value="RNA_pol_sigma70_bacteroid"/>
</dbReference>
<evidence type="ECO:0000256" key="2">
    <source>
        <dbReference type="ARBA" id="ARBA00023015"/>
    </source>
</evidence>
<dbReference type="STRING" id="525373.HMPREF0766_13130"/>
<dbReference type="HOGENOM" id="CLU_047691_4_1_10"/>
<dbReference type="InterPro" id="IPR013249">
    <property type="entry name" value="RNA_pol_sigma70_r4_t2"/>
</dbReference>
<dbReference type="SUPFAM" id="SSF88946">
    <property type="entry name" value="Sigma2 domain of RNA polymerase sigma factors"/>
    <property type="match status" value="1"/>
</dbReference>
<evidence type="ECO:0000256" key="4">
    <source>
        <dbReference type="ARBA" id="ARBA00023163"/>
    </source>
</evidence>
<dbReference type="PANTHER" id="PTHR43133">
    <property type="entry name" value="RNA POLYMERASE ECF-TYPE SIGMA FACTO"/>
    <property type="match status" value="1"/>
</dbReference>
<keyword evidence="4" id="KW-0804">Transcription</keyword>
<evidence type="ECO:0000259" key="6">
    <source>
        <dbReference type="Pfam" id="PF08281"/>
    </source>
</evidence>
<proteinExistence type="inferred from homology"/>
<dbReference type="NCBIfam" id="TIGR02985">
    <property type="entry name" value="Sig70_bacteroi1"/>
    <property type="match status" value="1"/>
</dbReference>
<keyword evidence="2" id="KW-0805">Transcription regulation</keyword>
<dbReference type="AlphaFoldDB" id="D7VQ76"/>
<dbReference type="eggNOG" id="COG1595">
    <property type="taxonomic scope" value="Bacteria"/>
</dbReference>
<dbReference type="GO" id="GO:0016987">
    <property type="term" value="F:sigma factor activity"/>
    <property type="evidence" value="ECO:0007669"/>
    <property type="project" value="UniProtKB-KW"/>
</dbReference>
<dbReference type="InterPro" id="IPR013325">
    <property type="entry name" value="RNA_pol_sigma_r2"/>
</dbReference>
<keyword evidence="8" id="KW-1185">Reference proteome</keyword>
<evidence type="ECO:0000256" key="3">
    <source>
        <dbReference type="ARBA" id="ARBA00023082"/>
    </source>
</evidence>
<dbReference type="PANTHER" id="PTHR43133:SF46">
    <property type="entry name" value="RNA POLYMERASE SIGMA-70 FACTOR ECF SUBFAMILY"/>
    <property type="match status" value="1"/>
</dbReference>
<dbReference type="Pfam" id="PF08281">
    <property type="entry name" value="Sigma70_r4_2"/>
    <property type="match status" value="1"/>
</dbReference>
<evidence type="ECO:0000313" key="8">
    <source>
        <dbReference type="Proteomes" id="UP000006258"/>
    </source>
</evidence>
<feature type="domain" description="RNA polymerase sigma factor 70 region 4 type 2" evidence="6">
    <location>
        <begin position="124"/>
        <end position="175"/>
    </location>
</feature>
<dbReference type="CDD" id="cd06171">
    <property type="entry name" value="Sigma70_r4"/>
    <property type="match status" value="1"/>
</dbReference>
<dbReference type="GO" id="GO:0003677">
    <property type="term" value="F:DNA binding"/>
    <property type="evidence" value="ECO:0007669"/>
    <property type="project" value="InterPro"/>
</dbReference>
<dbReference type="OrthoDB" id="659569at2"/>
<dbReference type="InterPro" id="IPR039425">
    <property type="entry name" value="RNA_pol_sigma-70-like"/>
</dbReference>
<dbReference type="InterPro" id="IPR036388">
    <property type="entry name" value="WH-like_DNA-bd_sf"/>
</dbReference>
<dbReference type="NCBIfam" id="TIGR02937">
    <property type="entry name" value="sigma70-ECF"/>
    <property type="match status" value="1"/>
</dbReference>
<dbReference type="RefSeq" id="WP_002994080.1">
    <property type="nucleotide sequence ID" value="NZ_GL379770.1"/>
</dbReference>
<evidence type="ECO:0000256" key="1">
    <source>
        <dbReference type="ARBA" id="ARBA00010641"/>
    </source>
</evidence>
<dbReference type="Gene3D" id="1.10.10.10">
    <property type="entry name" value="Winged helix-like DNA-binding domain superfamily/Winged helix DNA-binding domain"/>
    <property type="match status" value="1"/>
</dbReference>
<dbReference type="InterPro" id="IPR013324">
    <property type="entry name" value="RNA_pol_sigma_r3/r4-like"/>
</dbReference>
<evidence type="ECO:0000313" key="7">
    <source>
        <dbReference type="EMBL" id="EFK55927.1"/>
    </source>
</evidence>
<gene>
    <name evidence="7" type="ORF">HMPREF0766_13130</name>
</gene>
<accession>D7VQ76</accession>
<comment type="similarity">
    <text evidence="1">Belongs to the sigma-70 factor family. ECF subfamily.</text>
</comment>
<dbReference type="InterPro" id="IPR007627">
    <property type="entry name" value="RNA_pol_sigma70_r2"/>
</dbReference>
<keyword evidence="3" id="KW-0731">Sigma factor</keyword>
<dbReference type="InterPro" id="IPR014284">
    <property type="entry name" value="RNA_pol_sigma-70_dom"/>
</dbReference>
<dbReference type="SUPFAM" id="SSF88659">
    <property type="entry name" value="Sigma3 and sigma4 domains of RNA polymerase sigma factors"/>
    <property type="match status" value="1"/>
</dbReference>
<dbReference type="Proteomes" id="UP000006258">
    <property type="component" value="Unassembled WGS sequence"/>
</dbReference>
<protein>
    <submittedName>
        <fullName evidence="7">RNA polymerase sigma-70 factor</fullName>
    </submittedName>
</protein>
<organism evidence="7 8">
    <name type="scientific">Sphingobacterium spiritivorum ATCC 33861</name>
    <dbReference type="NCBI Taxonomy" id="525373"/>
    <lineage>
        <taxon>Bacteria</taxon>
        <taxon>Pseudomonadati</taxon>
        <taxon>Bacteroidota</taxon>
        <taxon>Sphingobacteriia</taxon>
        <taxon>Sphingobacteriales</taxon>
        <taxon>Sphingobacteriaceae</taxon>
        <taxon>Sphingobacterium</taxon>
    </lineage>
</organism>
<name>D7VQ76_SPHSI</name>